<evidence type="ECO:0000256" key="13">
    <source>
        <dbReference type="ARBA" id="ARBA00023125"/>
    </source>
</evidence>
<dbReference type="FunFam" id="3.30.40.10:FF:000172">
    <property type="entry name" value="E3 ubiquitin-protein ligase RAD18"/>
    <property type="match status" value="1"/>
</dbReference>
<evidence type="ECO:0000256" key="12">
    <source>
        <dbReference type="ARBA" id="ARBA00022833"/>
    </source>
</evidence>
<dbReference type="SUPFAM" id="SSF57850">
    <property type="entry name" value="RING/U-box"/>
    <property type="match status" value="1"/>
</dbReference>
<dbReference type="InterPro" id="IPR001841">
    <property type="entry name" value="Znf_RING"/>
</dbReference>
<gene>
    <name evidence="23" type="ORF">L198_01488</name>
</gene>
<evidence type="ECO:0000256" key="9">
    <source>
        <dbReference type="ARBA" id="ARBA00022763"/>
    </source>
</evidence>
<dbReference type="InterPro" id="IPR036361">
    <property type="entry name" value="SAP_dom_sf"/>
</dbReference>
<keyword evidence="8" id="KW-0479">Metal-binding</keyword>
<protein>
    <recommendedName>
        <fullName evidence="6">Postreplication repair E3 ubiquitin-protein ligase RAD18</fullName>
        <ecNumber evidence="5">2.3.2.27</ecNumber>
    </recommendedName>
    <alternativeName>
        <fullName evidence="17">Postreplication repair E3 ubiquitin-protein ligase rad18</fullName>
    </alternativeName>
    <alternativeName>
        <fullName evidence="16 18">RING-type E3 ubiquitin transferase RAD18</fullName>
    </alternativeName>
</protein>
<feature type="compositionally biased region" description="Basic and acidic residues" evidence="20">
    <location>
        <begin position="348"/>
        <end position="357"/>
    </location>
</feature>
<keyword evidence="11" id="KW-0833">Ubl conjugation pathway</keyword>
<dbReference type="GO" id="GO:0005634">
    <property type="term" value="C:nucleus"/>
    <property type="evidence" value="ECO:0007669"/>
    <property type="project" value="UniProtKB-SubCell"/>
</dbReference>
<sequence length="357" mass="39276">MDKTNPWLTASDDPPPIPDTYPQLQRLDKSVVCQICKEPFQAPVSIACGHSFCSSCIRSSLDVQKKCPSCNEPASEGSIRRNRALEEIADAWEDCRPKLIELTKPTMSRKRLASEGPSNVKRLKDMSGKAVNGSTSPCDTKRDSSEEVEVLELDESGESAAPCPICQARLPIASIPTHIDKGCKIPKSKAGVGAIGNQKADWKKVFSGQSMKRDASKGKDAKEVEMKRITKPNYSLSSPADLRSILSEYSLPTTGDKSALITRLQEWIVLFNANLDTSHPSSISALRAKLAEAEASRKKDKDRGKDEVINQLGTKDGLMQYGIDKKAEFDKLRKDIMDRQKKSLRKGNGKDAPIELD</sequence>
<evidence type="ECO:0000313" key="23">
    <source>
        <dbReference type="EMBL" id="ODO06256.1"/>
    </source>
</evidence>
<evidence type="ECO:0000313" key="24">
    <source>
        <dbReference type="Proteomes" id="UP000094819"/>
    </source>
</evidence>
<dbReference type="EC" id="2.3.2.27" evidence="5"/>
<dbReference type="EMBL" id="AWGH01000003">
    <property type="protein sequence ID" value="ODO06256.1"/>
    <property type="molecule type" value="Genomic_DNA"/>
</dbReference>
<dbReference type="InterPro" id="IPR017907">
    <property type="entry name" value="Znf_RING_CS"/>
</dbReference>
<comment type="subcellular location">
    <subcellularLocation>
        <location evidence="2">Nucleus</location>
    </subcellularLocation>
</comment>
<keyword evidence="7" id="KW-0808">Transferase</keyword>
<dbReference type="GO" id="GO:0006301">
    <property type="term" value="P:DNA damage tolerance"/>
    <property type="evidence" value="ECO:0007669"/>
    <property type="project" value="InterPro"/>
</dbReference>
<evidence type="ECO:0000256" key="2">
    <source>
        <dbReference type="ARBA" id="ARBA00004123"/>
    </source>
</evidence>
<dbReference type="Gene3D" id="3.30.40.10">
    <property type="entry name" value="Zinc/RING finger domain, C3HC4 (zinc finger)"/>
    <property type="match status" value="1"/>
</dbReference>
<comment type="caution">
    <text evidence="23">The sequence shown here is derived from an EMBL/GenBank/DDBJ whole genome shotgun (WGS) entry which is preliminary data.</text>
</comment>
<dbReference type="Gene3D" id="1.10.720.30">
    <property type="entry name" value="SAP domain"/>
    <property type="match status" value="1"/>
</dbReference>
<dbReference type="InterPro" id="IPR013083">
    <property type="entry name" value="Znf_RING/FYVE/PHD"/>
</dbReference>
<dbReference type="SMART" id="SM00184">
    <property type="entry name" value="RING"/>
    <property type="match status" value="1"/>
</dbReference>
<evidence type="ECO:0000256" key="7">
    <source>
        <dbReference type="ARBA" id="ARBA00022679"/>
    </source>
</evidence>
<dbReference type="GeneID" id="30190701"/>
<dbReference type="InterPro" id="IPR039577">
    <property type="entry name" value="Rad18"/>
</dbReference>
<evidence type="ECO:0000256" key="10">
    <source>
        <dbReference type="ARBA" id="ARBA00022771"/>
    </source>
</evidence>
<dbReference type="GO" id="GO:0097505">
    <property type="term" value="C:Rad6-Rad18 complex"/>
    <property type="evidence" value="ECO:0007669"/>
    <property type="project" value="TreeGrafter"/>
</dbReference>
<evidence type="ECO:0000256" key="6">
    <source>
        <dbReference type="ARBA" id="ARBA00015551"/>
    </source>
</evidence>
<evidence type="ECO:0000256" key="15">
    <source>
        <dbReference type="ARBA" id="ARBA00023242"/>
    </source>
</evidence>
<evidence type="ECO:0000256" key="16">
    <source>
        <dbReference type="ARBA" id="ARBA00031783"/>
    </source>
</evidence>
<evidence type="ECO:0000256" key="18">
    <source>
        <dbReference type="ARBA" id="ARBA00082369"/>
    </source>
</evidence>
<evidence type="ECO:0000256" key="17">
    <source>
        <dbReference type="ARBA" id="ARBA00074353"/>
    </source>
</evidence>
<dbReference type="Pfam" id="PF02037">
    <property type="entry name" value="SAP"/>
    <property type="match status" value="1"/>
</dbReference>
<keyword evidence="14" id="KW-0234">DNA repair</keyword>
<keyword evidence="9" id="KW-0227">DNA damage</keyword>
<dbReference type="OrthoDB" id="9049620at2759"/>
<evidence type="ECO:0000256" key="20">
    <source>
        <dbReference type="SAM" id="MobiDB-lite"/>
    </source>
</evidence>
<dbReference type="PROSITE" id="PS00518">
    <property type="entry name" value="ZF_RING_1"/>
    <property type="match status" value="1"/>
</dbReference>
<keyword evidence="15" id="KW-0539">Nucleus</keyword>
<name>A0A1E3JZP4_9TREE</name>
<evidence type="ECO:0000256" key="11">
    <source>
        <dbReference type="ARBA" id="ARBA00022786"/>
    </source>
</evidence>
<comment type="similarity">
    <text evidence="4">Belongs to the RAD18 family.</text>
</comment>
<dbReference type="GO" id="GO:0006281">
    <property type="term" value="P:DNA repair"/>
    <property type="evidence" value="ECO:0007669"/>
    <property type="project" value="UniProtKB-KW"/>
</dbReference>
<organism evidence="23 24">
    <name type="scientific">Cryptococcus wingfieldii CBS 7118</name>
    <dbReference type="NCBI Taxonomy" id="1295528"/>
    <lineage>
        <taxon>Eukaryota</taxon>
        <taxon>Fungi</taxon>
        <taxon>Dikarya</taxon>
        <taxon>Basidiomycota</taxon>
        <taxon>Agaricomycotina</taxon>
        <taxon>Tremellomycetes</taxon>
        <taxon>Tremellales</taxon>
        <taxon>Cryptococcaceae</taxon>
        <taxon>Cryptococcus</taxon>
    </lineage>
</organism>
<keyword evidence="13" id="KW-0238">DNA-binding</keyword>
<reference evidence="23 24" key="1">
    <citation type="submission" date="2016-06" db="EMBL/GenBank/DDBJ databases">
        <title>Evolution of pathogenesis and genome organization in the Tremellales.</title>
        <authorList>
            <person name="Cuomo C."/>
            <person name="Litvintseva A."/>
            <person name="Heitman J."/>
            <person name="Chen Y."/>
            <person name="Sun S."/>
            <person name="Springer D."/>
            <person name="Dromer F."/>
            <person name="Young S."/>
            <person name="Zeng Q."/>
            <person name="Chapman S."/>
            <person name="Gujja S."/>
            <person name="Saif S."/>
            <person name="Birren B."/>
        </authorList>
    </citation>
    <scope>NUCLEOTIDE SEQUENCE [LARGE SCALE GENOMIC DNA]</scope>
    <source>
        <strain evidence="23 24">CBS 7118</strain>
    </source>
</reference>
<evidence type="ECO:0000256" key="4">
    <source>
        <dbReference type="ARBA" id="ARBA00009506"/>
    </source>
</evidence>
<keyword evidence="24" id="KW-1185">Reference proteome</keyword>
<evidence type="ECO:0000256" key="3">
    <source>
        <dbReference type="ARBA" id="ARBA00004906"/>
    </source>
</evidence>
<keyword evidence="12" id="KW-0862">Zinc</keyword>
<dbReference type="Proteomes" id="UP000094819">
    <property type="component" value="Unassembled WGS sequence"/>
</dbReference>
<dbReference type="SUPFAM" id="SSF68906">
    <property type="entry name" value="SAP domain"/>
    <property type="match status" value="1"/>
</dbReference>
<dbReference type="PANTHER" id="PTHR14134:SF2">
    <property type="entry name" value="E3 UBIQUITIN-PROTEIN LIGASE RAD18"/>
    <property type="match status" value="1"/>
</dbReference>
<dbReference type="PANTHER" id="PTHR14134">
    <property type="entry name" value="E3 UBIQUITIN-PROTEIN LIGASE RAD18"/>
    <property type="match status" value="1"/>
</dbReference>
<evidence type="ECO:0000256" key="8">
    <source>
        <dbReference type="ARBA" id="ARBA00022723"/>
    </source>
</evidence>
<evidence type="ECO:0000256" key="14">
    <source>
        <dbReference type="ARBA" id="ARBA00023204"/>
    </source>
</evidence>
<dbReference type="PROSITE" id="PS50089">
    <property type="entry name" value="ZF_RING_2"/>
    <property type="match status" value="1"/>
</dbReference>
<comment type="pathway">
    <text evidence="3">Protein modification; protein ubiquitination.</text>
</comment>
<evidence type="ECO:0000259" key="21">
    <source>
        <dbReference type="PROSITE" id="PS50089"/>
    </source>
</evidence>
<evidence type="ECO:0000259" key="22">
    <source>
        <dbReference type="PROSITE" id="PS50800"/>
    </source>
</evidence>
<dbReference type="AlphaFoldDB" id="A0A1E3JZP4"/>
<dbReference type="InterPro" id="IPR003034">
    <property type="entry name" value="SAP_dom"/>
</dbReference>
<dbReference type="SMART" id="SM00513">
    <property type="entry name" value="SAP"/>
    <property type="match status" value="1"/>
</dbReference>
<evidence type="ECO:0000256" key="19">
    <source>
        <dbReference type="PROSITE-ProRule" id="PRU00175"/>
    </source>
</evidence>
<feature type="region of interest" description="Disordered" evidence="20">
    <location>
        <begin position="338"/>
        <end position="357"/>
    </location>
</feature>
<dbReference type="GO" id="GO:0008270">
    <property type="term" value="F:zinc ion binding"/>
    <property type="evidence" value="ECO:0007669"/>
    <property type="project" value="UniProtKB-KW"/>
</dbReference>
<evidence type="ECO:0000256" key="1">
    <source>
        <dbReference type="ARBA" id="ARBA00000900"/>
    </source>
</evidence>
<dbReference type="GO" id="GO:0003697">
    <property type="term" value="F:single-stranded DNA binding"/>
    <property type="evidence" value="ECO:0007669"/>
    <property type="project" value="InterPro"/>
</dbReference>
<comment type="catalytic activity">
    <reaction evidence="1">
        <text>S-ubiquitinyl-[E2 ubiquitin-conjugating enzyme]-L-cysteine + [acceptor protein]-L-lysine = [E2 ubiquitin-conjugating enzyme]-L-cysteine + N(6)-ubiquitinyl-[acceptor protein]-L-lysine.</text>
        <dbReference type="EC" id="2.3.2.27"/>
    </reaction>
</comment>
<evidence type="ECO:0000256" key="5">
    <source>
        <dbReference type="ARBA" id="ARBA00012483"/>
    </source>
</evidence>
<accession>A0A1E3JZP4</accession>
<feature type="domain" description="SAP" evidence="22">
    <location>
        <begin position="234"/>
        <end position="268"/>
    </location>
</feature>
<dbReference type="GO" id="GO:0006513">
    <property type="term" value="P:protein monoubiquitination"/>
    <property type="evidence" value="ECO:0007669"/>
    <property type="project" value="InterPro"/>
</dbReference>
<keyword evidence="10 19" id="KW-0863">Zinc-finger</keyword>
<dbReference type="GO" id="GO:0061630">
    <property type="term" value="F:ubiquitin protein ligase activity"/>
    <property type="evidence" value="ECO:0007669"/>
    <property type="project" value="UniProtKB-EC"/>
</dbReference>
<dbReference type="RefSeq" id="XP_019034356.1">
    <property type="nucleotide sequence ID" value="XM_019173651.1"/>
</dbReference>
<dbReference type="Pfam" id="PF13923">
    <property type="entry name" value="zf-C3HC4_2"/>
    <property type="match status" value="1"/>
</dbReference>
<feature type="domain" description="RING-type" evidence="21">
    <location>
        <begin position="33"/>
        <end position="71"/>
    </location>
</feature>
<dbReference type="PROSITE" id="PS50800">
    <property type="entry name" value="SAP"/>
    <property type="match status" value="1"/>
</dbReference>
<proteinExistence type="inferred from homology"/>